<dbReference type="GO" id="GO:0005524">
    <property type="term" value="F:ATP binding"/>
    <property type="evidence" value="ECO:0007669"/>
    <property type="project" value="UniProtKB-KW"/>
</dbReference>
<dbReference type="GO" id="GO:0006750">
    <property type="term" value="P:glutathione biosynthetic process"/>
    <property type="evidence" value="ECO:0007669"/>
    <property type="project" value="UniProtKB-KW"/>
</dbReference>
<evidence type="ECO:0000313" key="7">
    <source>
        <dbReference type="EMBL" id="QXM24459.1"/>
    </source>
</evidence>
<organism evidence="7 8">
    <name type="scientific">Elioraea tepida</name>
    <dbReference type="NCBI Taxonomy" id="2843330"/>
    <lineage>
        <taxon>Bacteria</taxon>
        <taxon>Pseudomonadati</taxon>
        <taxon>Pseudomonadota</taxon>
        <taxon>Alphaproteobacteria</taxon>
        <taxon>Acetobacterales</taxon>
        <taxon>Elioraeaceae</taxon>
        <taxon>Elioraea</taxon>
    </lineage>
</organism>
<evidence type="ECO:0000256" key="5">
    <source>
        <dbReference type="ARBA" id="ARBA00022840"/>
    </source>
</evidence>
<dbReference type="AlphaFoldDB" id="A0A975YJA7"/>
<dbReference type="Pfam" id="PF04107">
    <property type="entry name" value="GCS2"/>
    <property type="match status" value="1"/>
</dbReference>
<dbReference type="EC" id="6.3.2.2" evidence="6"/>
<protein>
    <recommendedName>
        <fullName evidence="6">Glutamate--cysteine ligase</fullName>
        <ecNumber evidence="6">6.3.2.2</ecNumber>
    </recommendedName>
</protein>
<accession>A0A975YJA7</accession>
<comment type="catalytic activity">
    <reaction evidence="6">
        <text>L-cysteine + L-glutamate + ATP = gamma-L-glutamyl-L-cysteine + ADP + phosphate + H(+)</text>
        <dbReference type="Rhea" id="RHEA:13285"/>
        <dbReference type="ChEBI" id="CHEBI:15378"/>
        <dbReference type="ChEBI" id="CHEBI:29985"/>
        <dbReference type="ChEBI" id="CHEBI:30616"/>
        <dbReference type="ChEBI" id="CHEBI:35235"/>
        <dbReference type="ChEBI" id="CHEBI:43474"/>
        <dbReference type="ChEBI" id="CHEBI:58173"/>
        <dbReference type="ChEBI" id="CHEBI:456216"/>
        <dbReference type="EC" id="6.3.2.2"/>
    </reaction>
</comment>
<gene>
    <name evidence="7" type="ORF">KO353_14630</name>
</gene>
<proteinExistence type="inferred from homology"/>
<evidence type="ECO:0000256" key="1">
    <source>
        <dbReference type="ARBA" id="ARBA00005006"/>
    </source>
</evidence>
<keyword evidence="5 6" id="KW-0067">ATP-binding</keyword>
<keyword evidence="2 6" id="KW-0436">Ligase</keyword>
<dbReference type="NCBIfam" id="TIGR01436">
    <property type="entry name" value="glu_cys_lig_pln"/>
    <property type="match status" value="1"/>
</dbReference>
<dbReference type="KEGG" id="elio:KO353_14630"/>
<dbReference type="InterPro" id="IPR011556">
    <property type="entry name" value="Glut_cys_lig_pln_type"/>
</dbReference>
<keyword evidence="3" id="KW-0317">Glutathione biosynthesis</keyword>
<dbReference type="GO" id="GO:0004357">
    <property type="term" value="F:glutamate-cysteine ligase activity"/>
    <property type="evidence" value="ECO:0007669"/>
    <property type="project" value="UniProtKB-EC"/>
</dbReference>
<sequence length="448" mass="49734">MSGPSEADATPITSLRQMVEHIAGGAKPRSAWRIGTEHEKIPFRRSDLSPPAYEGEDGIRALLEGIAETGWEPVLDNGNVIGLRRGRANVSLEPGGQLELSGAPMADLHETKAELDEHLAVARAVGERLGLGFLPHGFHPLARREDMPWMPKSRYAIMRRYMPKRGALGLDMMLRTSTVQVNLDFESEADMVEKFRISLALQPVAIALFANSPFAEGRPNGFRSFRANVWTDTDPDRCGIPSFVFEPGFGFERWVEYLLDVPMYFVVRDGRYIDVAGQSFRDFLAGRLPGLPGERPTMGDFADHITTVFTEVRLKRYLEMRGADSGPPEMLMALPALWTGLLYDRAAQAEALALITDHPCGDFQALHREVPRLGLAAPWCDGTVQRLAQEVVAIARRGLVARDKGEEVYLAPLEEIASTGRTLADRWLECYETVWSGDVSRLFVEGAL</sequence>
<comment type="function">
    <text evidence="6">Catalyzes the synthesis of gamma-glutamylcysteine (gamma-GC).</text>
</comment>
<evidence type="ECO:0000256" key="6">
    <source>
        <dbReference type="PIRNR" id="PIRNR017901"/>
    </source>
</evidence>
<name>A0A975YJA7_9PROT</name>
<evidence type="ECO:0000256" key="4">
    <source>
        <dbReference type="ARBA" id="ARBA00022741"/>
    </source>
</evidence>
<comment type="pathway">
    <text evidence="1">Sulfur metabolism; glutathione biosynthesis; glutathione from L-cysteine and L-glutamate: step 1/2.</text>
</comment>
<evidence type="ECO:0000313" key="8">
    <source>
        <dbReference type="Proteomes" id="UP000694001"/>
    </source>
</evidence>
<dbReference type="PANTHER" id="PTHR34378">
    <property type="entry name" value="GLUTAMATE--CYSTEINE LIGASE, CHLOROPLASTIC"/>
    <property type="match status" value="1"/>
</dbReference>
<dbReference type="RefSeq" id="WP_218285516.1">
    <property type="nucleotide sequence ID" value="NZ_CP076448.1"/>
</dbReference>
<keyword evidence="8" id="KW-1185">Reference proteome</keyword>
<dbReference type="EMBL" id="CP076448">
    <property type="protein sequence ID" value="QXM24459.1"/>
    <property type="molecule type" value="Genomic_DNA"/>
</dbReference>
<evidence type="ECO:0000256" key="2">
    <source>
        <dbReference type="ARBA" id="ARBA00022598"/>
    </source>
</evidence>
<dbReference type="InterPro" id="IPR035434">
    <property type="entry name" value="GCL_bact_plant"/>
</dbReference>
<dbReference type="Proteomes" id="UP000694001">
    <property type="component" value="Chromosome"/>
</dbReference>
<comment type="similarity">
    <text evidence="6">Belongs to the glutamate--cysteine ligase type 2 family. EgtA subfamily.</text>
</comment>
<dbReference type="PANTHER" id="PTHR34378:SF1">
    <property type="entry name" value="GLUTAMATE--CYSTEINE LIGASE, CHLOROPLASTIC"/>
    <property type="match status" value="1"/>
</dbReference>
<dbReference type="PIRSF" id="PIRSF017901">
    <property type="entry name" value="GCL"/>
    <property type="match status" value="1"/>
</dbReference>
<dbReference type="InterPro" id="IPR006336">
    <property type="entry name" value="GCS2"/>
</dbReference>
<reference evidence="7" key="1">
    <citation type="submission" date="2021-06" db="EMBL/GenBank/DDBJ databases">
        <title>Elioraea tepida, sp. nov., a moderately thermophilic aerobic anoxygenic phototrophic bacterium isolated from an alkaline siliceous hot spring mat community in Yellowstone National Park, WY, USA.</title>
        <authorList>
            <person name="Saini M.K."/>
            <person name="Yoshida S."/>
            <person name="Sebastian A."/>
            <person name="Hirose S."/>
            <person name="Hara E."/>
            <person name="Tamaki H."/>
            <person name="Soulier N.T."/>
            <person name="Albert I."/>
            <person name="Hanada S."/>
            <person name="Bryant D.A."/>
            <person name="Tank M."/>
        </authorList>
    </citation>
    <scope>NUCLEOTIDE SEQUENCE</scope>
    <source>
        <strain evidence="7">MS-P2</strain>
    </source>
</reference>
<keyword evidence="4 6" id="KW-0547">Nucleotide-binding</keyword>
<evidence type="ECO:0000256" key="3">
    <source>
        <dbReference type="ARBA" id="ARBA00022684"/>
    </source>
</evidence>